<dbReference type="EMBL" id="AP022871">
    <property type="protein sequence ID" value="BCB86986.1"/>
    <property type="molecule type" value="Genomic_DNA"/>
</dbReference>
<sequence>MTRLPPTPITAPGGRQAPANTHLTDREEDGSMTTILFDSNAFQAAVAAGARAVAAQAEKLDIAMTPKQCESVAVSVISHHQAFTAGVDYATAQAQTSAPHRDE</sequence>
<accession>A0A6F8YLQ8</accession>
<protein>
    <submittedName>
        <fullName evidence="2">Uncharacterized protein</fullName>
    </submittedName>
</protein>
<reference evidence="2 3" key="2">
    <citation type="submission" date="2020-03" db="EMBL/GenBank/DDBJ databases">
        <authorList>
            <person name="Ichikawa N."/>
            <person name="Kimura A."/>
            <person name="Kitahashi Y."/>
            <person name="Uohara A."/>
        </authorList>
    </citation>
    <scope>NUCLEOTIDE SEQUENCE [LARGE SCALE GENOMIC DNA]</scope>
    <source>
        <strain evidence="2 3">NBRC 105367</strain>
    </source>
</reference>
<feature type="region of interest" description="Disordered" evidence="1">
    <location>
        <begin position="1"/>
        <end position="28"/>
    </location>
</feature>
<organism evidence="2 3">
    <name type="scientific">Phytohabitans suffuscus</name>
    <dbReference type="NCBI Taxonomy" id="624315"/>
    <lineage>
        <taxon>Bacteria</taxon>
        <taxon>Bacillati</taxon>
        <taxon>Actinomycetota</taxon>
        <taxon>Actinomycetes</taxon>
        <taxon>Micromonosporales</taxon>
        <taxon>Micromonosporaceae</taxon>
    </lineage>
</organism>
<proteinExistence type="predicted"/>
<evidence type="ECO:0000256" key="1">
    <source>
        <dbReference type="SAM" id="MobiDB-lite"/>
    </source>
</evidence>
<reference evidence="2 3" key="1">
    <citation type="submission" date="2020-03" db="EMBL/GenBank/DDBJ databases">
        <title>Whole genome shotgun sequence of Phytohabitans suffuscus NBRC 105367.</title>
        <authorList>
            <person name="Komaki H."/>
            <person name="Tamura T."/>
        </authorList>
    </citation>
    <scope>NUCLEOTIDE SEQUENCE [LARGE SCALE GENOMIC DNA]</scope>
    <source>
        <strain evidence="2 3">NBRC 105367</strain>
    </source>
</reference>
<gene>
    <name evidence="2" type="ORF">Psuf_042990</name>
</gene>
<dbReference type="Proteomes" id="UP000503011">
    <property type="component" value="Chromosome"/>
</dbReference>
<dbReference type="AlphaFoldDB" id="A0A6F8YLQ8"/>
<name>A0A6F8YLQ8_9ACTN</name>
<evidence type="ECO:0000313" key="2">
    <source>
        <dbReference type="EMBL" id="BCB86986.1"/>
    </source>
</evidence>
<dbReference type="KEGG" id="psuu:Psuf_042990"/>
<evidence type="ECO:0000313" key="3">
    <source>
        <dbReference type="Proteomes" id="UP000503011"/>
    </source>
</evidence>
<keyword evidence="3" id="KW-1185">Reference proteome</keyword>